<protein>
    <recommendedName>
        <fullName evidence="3">Peptidase</fullName>
    </recommendedName>
</protein>
<dbReference type="HOGENOM" id="CLU_1192586_0_0_2"/>
<dbReference type="OrthoDB" id="2578at2157"/>
<sequence>MILPIRNLFFLFGFVFSIFLISSSPLSFGDVGSVSVESFDVDYNIENGVLDSIFLDPDFIELIITMDTISDGTIELKIPRNLLDAKFDTTDDVFFILVDGFETDYAEINSNSDSRTLVIPFFSGDSVIDIIGTDALTPFSTESEIPSWIKNNAGWWADGQIDDVAFIQGIQYLITENIMFIPETEPGESSGSGIPSWIKNNAGWWADGQIDDVAFIQGIQYLITNGILEVK</sequence>
<dbReference type="EMBL" id="CP011070">
    <property type="protein sequence ID" value="AJW70116.1"/>
    <property type="molecule type" value="Genomic_DNA"/>
</dbReference>
<evidence type="ECO:0000313" key="2">
    <source>
        <dbReference type="Proteomes" id="UP000032408"/>
    </source>
</evidence>
<dbReference type="AlphaFoldDB" id="A0A0D5C069"/>
<evidence type="ECO:0000313" key="1">
    <source>
        <dbReference type="EMBL" id="AJW70116.1"/>
    </source>
</evidence>
<keyword evidence="2" id="KW-1185">Reference proteome</keyword>
<dbReference type="KEGG" id="nin:NADRNF5_0420"/>
<evidence type="ECO:0008006" key="3">
    <source>
        <dbReference type="Google" id="ProtNLM"/>
    </source>
</evidence>
<accession>A0A0D5C069</accession>
<name>A0A0D5C069_9ARCH</name>
<organism evidence="1 2">
    <name type="scientific">Nitrosopumilus adriaticus</name>
    <dbReference type="NCBI Taxonomy" id="1580092"/>
    <lineage>
        <taxon>Archaea</taxon>
        <taxon>Nitrososphaerota</taxon>
        <taxon>Nitrososphaeria</taxon>
        <taxon>Nitrosopumilales</taxon>
        <taxon>Nitrosopumilaceae</taxon>
        <taxon>Nitrosopumilus</taxon>
    </lineage>
</organism>
<proteinExistence type="predicted"/>
<reference evidence="1 2" key="2">
    <citation type="journal article" date="2016" name="ISME J.">
        <title>Physiological and genomic characterization of two novel marine thaumarchaeal strains indicates niche differentiation.</title>
        <authorList>
            <person name="Bayer B."/>
            <person name="Vojvoda J."/>
            <person name="Offre P."/>
            <person name="Alves R.J."/>
            <person name="Elisabeth N.H."/>
            <person name="Garcia J.A."/>
            <person name="Volland J.M."/>
            <person name="Srivastava A."/>
            <person name="Schleper C."/>
            <person name="Herndl G.J."/>
        </authorList>
    </citation>
    <scope>NUCLEOTIDE SEQUENCE [LARGE SCALE GENOMIC DNA]</scope>
    <source>
        <strain evidence="1 2">NF5</strain>
    </source>
</reference>
<dbReference type="Proteomes" id="UP000032408">
    <property type="component" value="Chromosome"/>
</dbReference>
<gene>
    <name evidence="1" type="ORF">NADRNF5_0420</name>
</gene>
<reference evidence="2" key="1">
    <citation type="submission" date="2015-03" db="EMBL/GenBank/DDBJ databases">
        <title>Characterization of two novel Thaumarchaeota isolated from the Northern Adriatic Sea.</title>
        <authorList>
            <person name="Bayer B."/>
            <person name="Vojvoda J."/>
            <person name="Offre P."/>
            <person name="Srivastava A."/>
            <person name="Elisabeth N."/>
            <person name="Garcia J.A.L."/>
            <person name="Schleper C."/>
            <person name="Herndl G.J."/>
        </authorList>
    </citation>
    <scope>NUCLEOTIDE SEQUENCE [LARGE SCALE GENOMIC DNA]</scope>
    <source>
        <strain evidence="2">NF5</strain>
    </source>
</reference>
<dbReference type="STRING" id="1580092.NADRNF5_0420"/>